<comment type="caution">
    <text evidence="4">The sequence shown here is derived from an EMBL/GenBank/DDBJ whole genome shotgun (WGS) entry which is preliminary data.</text>
</comment>
<evidence type="ECO:0000256" key="2">
    <source>
        <dbReference type="SAM" id="MobiDB-lite"/>
    </source>
</evidence>
<proteinExistence type="inferred from homology"/>
<keyword evidence="5" id="KW-1185">Reference proteome</keyword>
<dbReference type="RefSeq" id="XP_069197046.1">
    <property type="nucleotide sequence ID" value="XM_069344615.1"/>
</dbReference>
<feature type="region of interest" description="Disordered" evidence="2">
    <location>
        <begin position="651"/>
        <end position="689"/>
    </location>
</feature>
<dbReference type="PROSITE" id="PS50174">
    <property type="entry name" value="G_PATCH"/>
    <property type="match status" value="1"/>
</dbReference>
<dbReference type="Pfam" id="PF01585">
    <property type="entry name" value="G-patch"/>
    <property type="match status" value="1"/>
</dbReference>
<dbReference type="Pfam" id="PF07842">
    <property type="entry name" value="GCFC"/>
    <property type="match status" value="1"/>
</dbReference>
<feature type="domain" description="G-patch" evidence="3">
    <location>
        <begin position="66"/>
        <end position="112"/>
    </location>
</feature>
<feature type="region of interest" description="Disordered" evidence="2">
    <location>
        <begin position="1"/>
        <end position="170"/>
    </location>
</feature>
<gene>
    <name evidence="4" type="ORF">AAFC00_004904</name>
</gene>
<dbReference type="Proteomes" id="UP001562354">
    <property type="component" value="Unassembled WGS sequence"/>
</dbReference>
<dbReference type="PANTHER" id="PTHR23329">
    <property type="entry name" value="TUFTELIN-INTERACTING PROTEIN 11-RELATED"/>
    <property type="match status" value="1"/>
</dbReference>
<accession>A0ABR3P3X3</accession>
<dbReference type="GeneID" id="95978604"/>
<name>A0ABR3P3X3_9PEZI</name>
<dbReference type="InterPro" id="IPR045211">
    <property type="entry name" value="TFP11/STIP/Ntr1"/>
</dbReference>
<evidence type="ECO:0000313" key="4">
    <source>
        <dbReference type="EMBL" id="KAL1297364.1"/>
    </source>
</evidence>
<protein>
    <recommendedName>
        <fullName evidence="3">G-patch domain-containing protein</fullName>
    </recommendedName>
</protein>
<evidence type="ECO:0000313" key="5">
    <source>
        <dbReference type="Proteomes" id="UP001562354"/>
    </source>
</evidence>
<dbReference type="EMBL" id="JBFMKM010000016">
    <property type="protein sequence ID" value="KAL1297364.1"/>
    <property type="molecule type" value="Genomic_DNA"/>
</dbReference>
<feature type="compositionally biased region" description="Polar residues" evidence="2">
    <location>
        <begin position="23"/>
        <end position="37"/>
    </location>
</feature>
<dbReference type="PANTHER" id="PTHR23329:SF1">
    <property type="entry name" value="TUFTELIN-INTERACTING PROTEIN 11"/>
    <property type="match status" value="1"/>
</dbReference>
<sequence length="781" mass="86771">MDSEDDELPRASFGGFKRKADDVTSSTTTGDMNNYSRKSAKTDSRTTPGPSGGRSNSGGGGGGGGKMTFAQRMMAKMGYRQGQGLGKEGEGIINPIEVKLRPQGAGVGAVKERTEQYKQEERRRKEAKGEVYEDSSDEERTARRKRKEAARERKMGASGGAGAGGRRKTKFKTVEDVRAAAPGLEVPKAMLSAIVDATGAENKLLTSAAGLMSAGALVPSQTEEEKIKKREALELNAFIDAWHGLQERKIVVEEHEGQLAMEMQNMLDEIERMRALVQQVERLALKGLVNLGDDEVRKGLWTTKIEELEKVQEDCKHEIESQNLGEAAVAALNPIFSMEMEDWEPLLDPAVHLVAGLTRLRPILGLDSTTDLTTNNGNIDAGLRKYRRQKTTTPYETLIYTVWLPKMRSTVTKWDVYDPQSLITLVQAWRPLLPAFVYSNLTDQLVMPRLTSALSAWSPKLSSKSKSKSGRNTPPHLWLFPWLPYLAPYHLDPKAPTGLLSDVKRKFRAVLDTCDLSRGVVPALSEWRVLLKSDLENSLTRHLLPRLASHLSANFEIEPSDQDLSPLENVLAWQDFFTPAVMARLMVAEFFPKLLHALHRWLRLEGADFDEIDQWFAWWKAQLPPPVNAMPDVQTQWARGAEMIGSAVKLQGQGRSMSELPPPAAGPSRPIATDPSVQRRLREEEDSAARKKELLRNQEEPTFKDSVETWCAEEDLTLVPLREAHTGTGLPLFRMTASATGKGGVVVYLKGDVIWAQKKGEKGKFEPVHLGEELLARAEGR</sequence>
<dbReference type="SMART" id="SM00443">
    <property type="entry name" value="G_patch"/>
    <property type="match status" value="1"/>
</dbReference>
<organism evidence="4 5">
    <name type="scientific">Neodothiora populina</name>
    <dbReference type="NCBI Taxonomy" id="2781224"/>
    <lineage>
        <taxon>Eukaryota</taxon>
        <taxon>Fungi</taxon>
        <taxon>Dikarya</taxon>
        <taxon>Ascomycota</taxon>
        <taxon>Pezizomycotina</taxon>
        <taxon>Dothideomycetes</taxon>
        <taxon>Dothideomycetidae</taxon>
        <taxon>Dothideales</taxon>
        <taxon>Dothioraceae</taxon>
        <taxon>Neodothiora</taxon>
    </lineage>
</organism>
<feature type="compositionally biased region" description="Basic and acidic residues" evidence="2">
    <location>
        <begin position="110"/>
        <end position="131"/>
    </location>
</feature>
<dbReference type="InterPro" id="IPR000467">
    <property type="entry name" value="G_patch_dom"/>
</dbReference>
<reference evidence="4 5" key="1">
    <citation type="submission" date="2024-07" db="EMBL/GenBank/DDBJ databases">
        <title>Draft sequence of the Neodothiora populina.</title>
        <authorList>
            <person name="Drown D.D."/>
            <person name="Schuette U.S."/>
            <person name="Buechlein A.B."/>
            <person name="Rusch D.R."/>
            <person name="Winton L.W."/>
            <person name="Adams G.A."/>
        </authorList>
    </citation>
    <scope>NUCLEOTIDE SEQUENCE [LARGE SCALE GENOMIC DNA]</scope>
    <source>
        <strain evidence="4 5">CPC 39397</strain>
    </source>
</reference>
<feature type="compositionally biased region" description="Basic and acidic residues" evidence="2">
    <location>
        <begin position="680"/>
        <end position="689"/>
    </location>
</feature>
<evidence type="ECO:0000256" key="1">
    <source>
        <dbReference type="ARBA" id="ARBA00010900"/>
    </source>
</evidence>
<comment type="similarity">
    <text evidence="1">Belongs to the TFP11/STIP family.</text>
</comment>
<feature type="compositionally biased region" description="Gly residues" evidence="2">
    <location>
        <begin position="50"/>
        <end position="66"/>
    </location>
</feature>
<evidence type="ECO:0000259" key="3">
    <source>
        <dbReference type="PROSITE" id="PS50174"/>
    </source>
</evidence>
<dbReference type="InterPro" id="IPR022783">
    <property type="entry name" value="GCFC_dom"/>
</dbReference>